<evidence type="ECO:0000256" key="1">
    <source>
        <dbReference type="SAM" id="Coils"/>
    </source>
</evidence>
<dbReference type="EMBL" id="LN733868">
    <property type="protein sequence ID" value="CEP18553.1"/>
    <property type="molecule type" value="Genomic_DNA"/>
</dbReference>
<proteinExistence type="predicted"/>
<accession>A0A0B7NTH2</accession>
<feature type="compositionally biased region" description="Polar residues" evidence="2">
    <location>
        <begin position="250"/>
        <end position="262"/>
    </location>
</feature>
<protein>
    <submittedName>
        <fullName evidence="3">Uncharacterized protein</fullName>
    </submittedName>
</protein>
<sequence>MVSAADNALSEQYLQLKHKISCIECSAVGTMVKFGFTQTAQPQPRFQCGQCKRIFSISILADMMSALTTEQPVVSLSPPTHEEDIEITDAQPTGQAPANSDSQDDLMPIWLDENNTPPPPTSSDSQVIDFLLDSVKKLTDQANKNQQKFDYINTLIEQNEELKNELKKQKKENDLQKKEIEKLKNIIKEQKIQKNTMNNNIMNTNMSTLYHSKHSGPSNSNSSITEQAAVEQSTTDIQNIAIDTNPAPMPTNSTDTIPTSKPSYAEQARKQPATRPKYAPGQYRSHQPTLANLELASKVFNSSQQPPTADYKYLYFPSNKRLKPSVIRSRLTLLGVDNVRILDAHCPDWNVIGLLIHTNYESELLSKFAAAQVNPILYDYFDPTHLRDQQRHSALTDNEKVMKLQTIFKNNLMRSLSFMRYPTCHSVAKFFHRKEVLTTTELNSFIQNRKQQQIAQTFPSNTTPTAVAARSSSSTSSSQEVVVQSPPAASDTYMQL</sequence>
<reference evidence="3 4" key="1">
    <citation type="submission" date="2014-09" db="EMBL/GenBank/DDBJ databases">
        <authorList>
            <person name="Ellenberger Sabrina"/>
        </authorList>
    </citation>
    <scope>NUCLEOTIDE SEQUENCE [LARGE SCALE GENOMIC DNA]</scope>
    <source>
        <strain evidence="3 4">CBS 412.66</strain>
    </source>
</reference>
<evidence type="ECO:0000313" key="4">
    <source>
        <dbReference type="Proteomes" id="UP000054107"/>
    </source>
</evidence>
<evidence type="ECO:0000313" key="3">
    <source>
        <dbReference type="EMBL" id="CEP18553.1"/>
    </source>
</evidence>
<keyword evidence="1" id="KW-0175">Coiled coil</keyword>
<dbReference type="Proteomes" id="UP000054107">
    <property type="component" value="Unassembled WGS sequence"/>
</dbReference>
<feature type="region of interest" description="Disordered" evidence="2">
    <location>
        <begin position="459"/>
        <end position="496"/>
    </location>
</feature>
<dbReference type="STRING" id="35722.A0A0B7NTH2"/>
<dbReference type="AlphaFoldDB" id="A0A0B7NTH2"/>
<dbReference type="OrthoDB" id="2206543at2759"/>
<feature type="compositionally biased region" description="Low complexity" evidence="2">
    <location>
        <begin position="462"/>
        <end position="488"/>
    </location>
</feature>
<feature type="coiled-coil region" evidence="1">
    <location>
        <begin position="152"/>
        <end position="200"/>
    </location>
</feature>
<evidence type="ECO:0000256" key="2">
    <source>
        <dbReference type="SAM" id="MobiDB-lite"/>
    </source>
</evidence>
<name>A0A0B7NTH2_9FUNG</name>
<organism evidence="3 4">
    <name type="scientific">Parasitella parasitica</name>
    <dbReference type="NCBI Taxonomy" id="35722"/>
    <lineage>
        <taxon>Eukaryota</taxon>
        <taxon>Fungi</taxon>
        <taxon>Fungi incertae sedis</taxon>
        <taxon>Mucoromycota</taxon>
        <taxon>Mucoromycotina</taxon>
        <taxon>Mucoromycetes</taxon>
        <taxon>Mucorales</taxon>
        <taxon>Mucorineae</taxon>
        <taxon>Mucoraceae</taxon>
        <taxon>Parasitella</taxon>
    </lineage>
</organism>
<gene>
    <name evidence="3" type="primary">PARPA_12859.1 scaffold 45629</name>
</gene>
<feature type="region of interest" description="Disordered" evidence="2">
    <location>
        <begin position="242"/>
        <end position="284"/>
    </location>
</feature>
<keyword evidence="4" id="KW-1185">Reference proteome</keyword>